<evidence type="ECO:0000256" key="2">
    <source>
        <dbReference type="ARBA" id="ARBA00022741"/>
    </source>
</evidence>
<dbReference type="InterPro" id="IPR011009">
    <property type="entry name" value="Kinase-like_dom_sf"/>
</dbReference>
<organism evidence="8 9">
    <name type="scientific">Nocardiopsis terrae</name>
    <dbReference type="NCBI Taxonomy" id="372655"/>
    <lineage>
        <taxon>Bacteria</taxon>
        <taxon>Bacillati</taxon>
        <taxon>Actinomycetota</taxon>
        <taxon>Actinomycetes</taxon>
        <taxon>Streptosporangiales</taxon>
        <taxon>Nocardiopsidaceae</taxon>
        <taxon>Nocardiopsis</taxon>
    </lineage>
</organism>
<evidence type="ECO:0000256" key="1">
    <source>
        <dbReference type="ARBA" id="ARBA00022679"/>
    </source>
</evidence>
<keyword evidence="2 5" id="KW-0547">Nucleotide-binding</keyword>
<dbReference type="SUPFAM" id="SSF56112">
    <property type="entry name" value="Protein kinase-like (PK-like)"/>
    <property type="match status" value="1"/>
</dbReference>
<feature type="compositionally biased region" description="Basic and acidic residues" evidence="6">
    <location>
        <begin position="481"/>
        <end position="494"/>
    </location>
</feature>
<accession>A0ABR9HD98</accession>
<dbReference type="InterPro" id="IPR000719">
    <property type="entry name" value="Prot_kinase_dom"/>
</dbReference>
<keyword evidence="1" id="KW-0808">Transferase</keyword>
<evidence type="ECO:0000313" key="8">
    <source>
        <dbReference type="EMBL" id="MBE1456866.1"/>
    </source>
</evidence>
<dbReference type="GO" id="GO:0004674">
    <property type="term" value="F:protein serine/threonine kinase activity"/>
    <property type="evidence" value="ECO:0007669"/>
    <property type="project" value="UniProtKB-KW"/>
</dbReference>
<evidence type="ECO:0000256" key="3">
    <source>
        <dbReference type="ARBA" id="ARBA00022777"/>
    </source>
</evidence>
<feature type="compositionally biased region" description="Low complexity" evidence="6">
    <location>
        <begin position="334"/>
        <end position="346"/>
    </location>
</feature>
<dbReference type="InterPro" id="IPR015943">
    <property type="entry name" value="WD40/YVTN_repeat-like_dom_sf"/>
</dbReference>
<evidence type="ECO:0000256" key="5">
    <source>
        <dbReference type="PROSITE-ProRule" id="PRU10141"/>
    </source>
</evidence>
<keyword evidence="3 8" id="KW-0418">Kinase</keyword>
<feature type="region of interest" description="Disordered" evidence="6">
    <location>
        <begin position="302"/>
        <end position="498"/>
    </location>
</feature>
<dbReference type="PROSITE" id="PS50011">
    <property type="entry name" value="PROTEIN_KINASE_DOM"/>
    <property type="match status" value="1"/>
</dbReference>
<dbReference type="EMBL" id="JADBDY010000001">
    <property type="protein sequence ID" value="MBE1456866.1"/>
    <property type="molecule type" value="Genomic_DNA"/>
</dbReference>
<dbReference type="PROSITE" id="PS00108">
    <property type="entry name" value="PROTEIN_KINASE_ST"/>
    <property type="match status" value="1"/>
</dbReference>
<dbReference type="Pfam" id="PF00069">
    <property type="entry name" value="Pkinase"/>
    <property type="match status" value="1"/>
</dbReference>
<feature type="binding site" evidence="5">
    <location>
        <position position="47"/>
    </location>
    <ligand>
        <name>ATP</name>
        <dbReference type="ChEBI" id="CHEBI:30616"/>
    </ligand>
</feature>
<name>A0ABR9HD98_9ACTN</name>
<feature type="compositionally biased region" description="Basic and acidic residues" evidence="6">
    <location>
        <begin position="407"/>
        <end position="421"/>
    </location>
</feature>
<keyword evidence="8" id="KW-0723">Serine/threonine-protein kinase</keyword>
<reference evidence="8 9" key="1">
    <citation type="submission" date="2020-10" db="EMBL/GenBank/DDBJ databases">
        <title>Sequencing the genomes of 1000 actinobacteria strains.</title>
        <authorList>
            <person name="Klenk H.-P."/>
        </authorList>
    </citation>
    <scope>NUCLEOTIDE SEQUENCE [LARGE SCALE GENOMIC DNA]</scope>
    <source>
        <strain evidence="8 9">DSM 45157</strain>
    </source>
</reference>
<evidence type="ECO:0000259" key="7">
    <source>
        <dbReference type="PROSITE" id="PS50011"/>
    </source>
</evidence>
<evidence type="ECO:0000313" key="9">
    <source>
        <dbReference type="Proteomes" id="UP000598217"/>
    </source>
</evidence>
<comment type="caution">
    <text evidence="8">The sequence shown here is derived from an EMBL/GenBank/DDBJ whole genome shotgun (WGS) entry which is preliminary data.</text>
</comment>
<keyword evidence="9" id="KW-1185">Reference proteome</keyword>
<dbReference type="Proteomes" id="UP000598217">
    <property type="component" value="Unassembled WGS sequence"/>
</dbReference>
<dbReference type="SMART" id="SM00220">
    <property type="entry name" value="S_TKc"/>
    <property type="match status" value="1"/>
</dbReference>
<dbReference type="Gene3D" id="3.30.200.20">
    <property type="entry name" value="Phosphorylase Kinase, domain 1"/>
    <property type="match status" value="1"/>
</dbReference>
<dbReference type="PANTHER" id="PTHR43289">
    <property type="entry name" value="MITOGEN-ACTIVATED PROTEIN KINASE KINASE KINASE 20-RELATED"/>
    <property type="match status" value="1"/>
</dbReference>
<evidence type="ECO:0000256" key="6">
    <source>
        <dbReference type="SAM" id="MobiDB-lite"/>
    </source>
</evidence>
<dbReference type="InterPro" id="IPR008271">
    <property type="entry name" value="Ser/Thr_kinase_AS"/>
</dbReference>
<dbReference type="SUPFAM" id="SSF69322">
    <property type="entry name" value="Tricorn protease domain 2"/>
    <property type="match status" value="1"/>
</dbReference>
<feature type="domain" description="Protein kinase" evidence="7">
    <location>
        <begin position="15"/>
        <end position="283"/>
    </location>
</feature>
<dbReference type="PROSITE" id="PS00107">
    <property type="entry name" value="PROTEIN_KINASE_ATP"/>
    <property type="match status" value="1"/>
</dbReference>
<dbReference type="Gene3D" id="1.10.510.10">
    <property type="entry name" value="Transferase(Phosphotransferase) domain 1"/>
    <property type="match status" value="1"/>
</dbReference>
<keyword evidence="4 5" id="KW-0067">ATP-binding</keyword>
<gene>
    <name evidence="8" type="ORF">H4W79_001080</name>
</gene>
<dbReference type="CDD" id="cd14014">
    <property type="entry name" value="STKc_PknB_like"/>
    <property type="match status" value="1"/>
</dbReference>
<protein>
    <submittedName>
        <fullName evidence="8">Serine/threonine protein kinase</fullName>
    </submittedName>
</protein>
<proteinExistence type="predicted"/>
<dbReference type="PANTHER" id="PTHR43289:SF34">
    <property type="entry name" value="SERINE_THREONINE-PROTEIN KINASE YBDM-RELATED"/>
    <property type="match status" value="1"/>
</dbReference>
<feature type="compositionally biased region" description="Basic and acidic residues" evidence="6">
    <location>
        <begin position="347"/>
        <end position="371"/>
    </location>
</feature>
<dbReference type="Gene3D" id="2.130.10.10">
    <property type="entry name" value="YVTN repeat-like/Quinoprotein amine dehydrogenase"/>
    <property type="match status" value="1"/>
</dbReference>
<dbReference type="RefSeq" id="WP_225942342.1">
    <property type="nucleotide sequence ID" value="NZ_BMXJ01000002.1"/>
</dbReference>
<sequence length="898" mass="93512">MKPLRPDDPRELGPYRLLRRIGSGGMGVVFLAVAVDGADGDDLAAVKAIRTEYAEDREFRARFTGEVDLARRVRGPYTARVLAADTDGPRPWLATEYIAGPALHEAVRESGPFPEDSLRALAAGLAEALAAIHSVGLVHRDLKPANVLLSPRGPQVIDFGIARATDATALTRTGQTLGTPAYMSPEQAVGSVVGPRSDLFAFGGVLLFAATGRQPFGTGDPAALLYRVVNEEPDLDGVPEEIRPLVTACLAKDPGDRPELGAVLAELAGTALPRGDDDPTEWLPEAVATRVLDTVAATRMLPTRALAEEDTGEEPESRAPGAAEEPARNGKPAGPGTEGPEGSRGSESPREDEESRRDEGSPGAEEIRGSEESPAAAKPTGARGGEGGERSELPAWARRTGGRGGSRRPDGAEEAGGHRSSGETAKPSAGDPEPERSGAGGRPRDRRGTDGPQAAERSVPSAPEGRGAPSPARNAPWAVPDAHRVVKRAPEPRRSSAGAAWGAAVSVLSLLVALVVVLNLGDAEDAPGATGADGRAAEEGSPAPARDPDTSTAPELAEPAEIQEVAFLDGDRFAVLSSVGVHLYETDGSGPTEQLVDADSRSLGRSKLVTDRDGTALAVQDGGHSSGAESTVVVWDLEEDEEHHVRLPEAFRSGAPLALSPDAETLFVGSGLVSGPGRNRVTAYETHTGEQLYSREIPEDGEGLQDSVQDLGTSPDGELLIAALTSGLAVWNAATGEPVPGVPELREWSGSLSGPMAITDGLVATASYEHLLLWDPWSQAGPESFEVTFDDSGGHPELDPEANPWITSLSVADDGDTIVAAGHVSRFHGFLHRWDRNGETLDEQWTDTVQYRAAQAPPSGGGVLVAAHPLAGGGPDSLTLLDGDLETATGFALPTDQS</sequence>
<evidence type="ECO:0000256" key="4">
    <source>
        <dbReference type="ARBA" id="ARBA00022840"/>
    </source>
</evidence>
<dbReference type="InterPro" id="IPR017441">
    <property type="entry name" value="Protein_kinase_ATP_BS"/>
</dbReference>
<feature type="region of interest" description="Disordered" evidence="6">
    <location>
        <begin position="524"/>
        <end position="553"/>
    </location>
</feature>